<dbReference type="Proteomes" id="UP000002037">
    <property type="component" value="Unassembled WGS sequence"/>
</dbReference>
<proteinExistence type="inferred from homology"/>
<comment type="similarity">
    <text evidence="2">Belongs to the LIMR family.</text>
</comment>
<feature type="transmembrane region" description="Helical" evidence="7">
    <location>
        <begin position="78"/>
        <end position="98"/>
    </location>
</feature>
<dbReference type="STRING" id="294747.C5M8D4"/>
<feature type="compositionally biased region" description="Acidic residues" evidence="6">
    <location>
        <begin position="607"/>
        <end position="619"/>
    </location>
</feature>
<dbReference type="InterPro" id="IPR051584">
    <property type="entry name" value="GPCR-associated_LMBR1"/>
</dbReference>
<evidence type="ECO:0000256" key="5">
    <source>
        <dbReference type="ARBA" id="ARBA00023136"/>
    </source>
</evidence>
<dbReference type="EMBL" id="GG692397">
    <property type="protein sequence ID" value="EER33838.1"/>
    <property type="molecule type" value="Genomic_DNA"/>
</dbReference>
<comment type="subcellular location">
    <subcellularLocation>
        <location evidence="1">Membrane</location>
        <topology evidence="1">Multi-pass membrane protein</topology>
    </subcellularLocation>
</comment>
<feature type="compositionally biased region" description="Polar residues" evidence="6">
    <location>
        <begin position="583"/>
        <end position="600"/>
    </location>
</feature>
<organism evidence="8 9">
    <name type="scientific">Candida tropicalis (strain ATCC MYA-3404 / T1)</name>
    <name type="common">Yeast</name>
    <dbReference type="NCBI Taxonomy" id="294747"/>
    <lineage>
        <taxon>Eukaryota</taxon>
        <taxon>Fungi</taxon>
        <taxon>Dikarya</taxon>
        <taxon>Ascomycota</taxon>
        <taxon>Saccharomycotina</taxon>
        <taxon>Pichiomycetes</taxon>
        <taxon>Debaryomycetaceae</taxon>
        <taxon>Candida/Lodderomyces clade</taxon>
        <taxon>Candida</taxon>
    </lineage>
</organism>
<keyword evidence="9" id="KW-1185">Reference proteome</keyword>
<dbReference type="eggNOG" id="KOG2296">
    <property type="taxonomic scope" value="Eukaryota"/>
</dbReference>
<evidence type="ECO:0008006" key="10">
    <source>
        <dbReference type="Google" id="ProtNLM"/>
    </source>
</evidence>
<evidence type="ECO:0000313" key="8">
    <source>
        <dbReference type="EMBL" id="EER33838.1"/>
    </source>
</evidence>
<accession>C5M8D4</accession>
<feature type="transmembrane region" description="Helical" evidence="7">
    <location>
        <begin position="119"/>
        <end position="136"/>
    </location>
</feature>
<dbReference type="Pfam" id="PF04791">
    <property type="entry name" value="LMBR1"/>
    <property type="match status" value="1"/>
</dbReference>
<dbReference type="AlphaFoldDB" id="C5M8D4"/>
<name>C5M8D4_CANTT</name>
<dbReference type="RefSeq" id="XP_002548359.1">
    <property type="nucleotide sequence ID" value="XM_002548313.1"/>
</dbReference>
<dbReference type="HOGENOM" id="CLU_016542_0_0_1"/>
<feature type="transmembrane region" description="Helical" evidence="7">
    <location>
        <begin position="148"/>
        <end position="165"/>
    </location>
</feature>
<feature type="transmembrane region" description="Helical" evidence="7">
    <location>
        <begin position="317"/>
        <end position="334"/>
    </location>
</feature>
<dbReference type="PANTHER" id="PTHR21355:SF0">
    <property type="entry name" value="G-PROTEIN COUPLED RECEPTOR-ASSOCIATED PROTEIN LMBRD2"/>
    <property type="match status" value="1"/>
</dbReference>
<keyword evidence="3 7" id="KW-0812">Transmembrane</keyword>
<keyword evidence="5 7" id="KW-0472">Membrane</keyword>
<evidence type="ECO:0000256" key="2">
    <source>
        <dbReference type="ARBA" id="ARBA00010487"/>
    </source>
</evidence>
<feature type="transmembrane region" description="Helical" evidence="7">
    <location>
        <begin position="452"/>
        <end position="469"/>
    </location>
</feature>
<dbReference type="PANTHER" id="PTHR21355">
    <property type="entry name" value="G-PROTEIN COUPLED RECEPTOR-ASSOCIATED PROTEIN LMBRD2"/>
    <property type="match status" value="1"/>
</dbReference>
<evidence type="ECO:0000256" key="4">
    <source>
        <dbReference type="ARBA" id="ARBA00022989"/>
    </source>
</evidence>
<evidence type="ECO:0000256" key="3">
    <source>
        <dbReference type="ARBA" id="ARBA00022692"/>
    </source>
</evidence>
<gene>
    <name evidence="8" type="ORF">CTRG_02656</name>
</gene>
<evidence type="ECO:0000256" key="1">
    <source>
        <dbReference type="ARBA" id="ARBA00004141"/>
    </source>
</evidence>
<dbReference type="GO" id="GO:0016020">
    <property type="term" value="C:membrane"/>
    <property type="evidence" value="ECO:0007669"/>
    <property type="project" value="UniProtKB-SubCell"/>
</dbReference>
<dbReference type="VEuPathDB" id="FungiDB:CTRG_02656"/>
<dbReference type="InterPro" id="IPR006876">
    <property type="entry name" value="LMBR1-like_membr_prot"/>
</dbReference>
<sequence length="619" mass="71520">MWATVIIYILILLSSIAGINYHINVFKYPAYLMVPLTLAVFIPLSLVYLLPIDWTQKTSEGDLWLSLPDNVILNNWKVNYWITFALTWFILPMLQEFYRSGYSSTMGKIQDAFKQNLKFQAMMLGVSVLGILYLMLEAGLSFNHLKLMVIALSHIYSLILATWLMGHGMISIPRNCWIKGSTASELRHNYLRLLRLSDDLEDTKVSFKDDVLQVLRLKLNFTSDAVEDFEFRDTILGMYSKIPEDIREQVERQYMHDNTIIERDQVTPTYMSKLQSGFNNNLHKYVGYESAFNSMISRIVELEKPRTNELKNWIKPVANRVGAVILAMVSFIILESEFFHSTRLSLLNVCIFTSGAFKNGTAQFLLAAAFFAYMLFAALSSLTQLKIFNMYHLVPRNSDPVSACWYTMYTARMAIPLSYNFITLAVDRSCIFETWYGQSIKLTGLFNLLNNWIPRLILIPVFLNMFHVYDKLKRKIGWANFDDDEDDNANDPRFSNIAEAKRIVNREVSRRELRLRPFNLTNSTTSTTHEDLANMNYERNRREFHDSLTSGRIDHDDSEPVIYNGSVVEPESTGNRLWSSLKNSINGWRNGTPTTATNNRPYRDNPNGDDEDDEENLIL</sequence>
<evidence type="ECO:0000256" key="6">
    <source>
        <dbReference type="SAM" id="MobiDB-lite"/>
    </source>
</evidence>
<feature type="region of interest" description="Disordered" evidence="6">
    <location>
        <begin position="583"/>
        <end position="619"/>
    </location>
</feature>
<feature type="transmembrane region" description="Helical" evidence="7">
    <location>
        <begin position="6"/>
        <end position="23"/>
    </location>
</feature>
<evidence type="ECO:0000313" key="9">
    <source>
        <dbReference type="Proteomes" id="UP000002037"/>
    </source>
</evidence>
<keyword evidence="4 7" id="KW-1133">Transmembrane helix</keyword>
<feature type="transmembrane region" description="Helical" evidence="7">
    <location>
        <begin position="30"/>
        <end position="50"/>
    </location>
</feature>
<protein>
    <recommendedName>
        <fullName evidence="10">LMBR1 domain-containing protein 2</fullName>
    </recommendedName>
</protein>
<dbReference type="GeneID" id="8297379"/>
<dbReference type="OrthoDB" id="203099at2759"/>
<reference evidence="8 9" key="1">
    <citation type="journal article" date="2009" name="Nature">
        <title>Evolution of pathogenicity and sexual reproduction in eight Candida genomes.</title>
        <authorList>
            <person name="Butler G."/>
            <person name="Rasmussen M.D."/>
            <person name="Lin M.F."/>
            <person name="Santos M.A."/>
            <person name="Sakthikumar S."/>
            <person name="Munro C.A."/>
            <person name="Rheinbay E."/>
            <person name="Grabherr M."/>
            <person name="Forche A."/>
            <person name="Reedy J.L."/>
            <person name="Agrafioti I."/>
            <person name="Arnaud M.B."/>
            <person name="Bates S."/>
            <person name="Brown A.J."/>
            <person name="Brunke S."/>
            <person name="Costanzo M.C."/>
            <person name="Fitzpatrick D.A."/>
            <person name="de Groot P.W."/>
            <person name="Harris D."/>
            <person name="Hoyer L.L."/>
            <person name="Hube B."/>
            <person name="Klis F.M."/>
            <person name="Kodira C."/>
            <person name="Lennard N."/>
            <person name="Logue M.E."/>
            <person name="Martin R."/>
            <person name="Neiman A.M."/>
            <person name="Nikolaou E."/>
            <person name="Quail M.A."/>
            <person name="Quinn J."/>
            <person name="Santos M.C."/>
            <person name="Schmitzberger F.F."/>
            <person name="Sherlock G."/>
            <person name="Shah P."/>
            <person name="Silverstein K.A."/>
            <person name="Skrzypek M.S."/>
            <person name="Soll D."/>
            <person name="Staggs R."/>
            <person name="Stansfield I."/>
            <person name="Stumpf M.P."/>
            <person name="Sudbery P.E."/>
            <person name="Srikantha T."/>
            <person name="Zeng Q."/>
            <person name="Berman J."/>
            <person name="Berriman M."/>
            <person name="Heitman J."/>
            <person name="Gow N.A."/>
            <person name="Lorenz M.C."/>
            <person name="Birren B.W."/>
            <person name="Kellis M."/>
            <person name="Cuomo C.A."/>
        </authorList>
    </citation>
    <scope>NUCLEOTIDE SEQUENCE [LARGE SCALE GENOMIC DNA]</scope>
    <source>
        <strain evidence="9">ATCC MYA-3404 / T1</strain>
    </source>
</reference>
<dbReference type="KEGG" id="ctp:CTRG_02656"/>
<feature type="transmembrane region" description="Helical" evidence="7">
    <location>
        <begin position="364"/>
        <end position="383"/>
    </location>
</feature>
<evidence type="ECO:0000256" key="7">
    <source>
        <dbReference type="SAM" id="Phobius"/>
    </source>
</evidence>